<gene>
    <name evidence="1" type="ORF">EVAR_74308_1</name>
</gene>
<name>A0A4C1SCZ9_EUMVA</name>
<comment type="caution">
    <text evidence="1">The sequence shown here is derived from an EMBL/GenBank/DDBJ whole genome shotgun (WGS) entry which is preliminary data.</text>
</comment>
<accession>A0A4C1SCZ9</accession>
<dbReference type="OrthoDB" id="425681at2759"/>
<organism evidence="1 2">
    <name type="scientific">Eumeta variegata</name>
    <name type="common">Bagworm moth</name>
    <name type="synonym">Eumeta japonica</name>
    <dbReference type="NCBI Taxonomy" id="151549"/>
    <lineage>
        <taxon>Eukaryota</taxon>
        <taxon>Metazoa</taxon>
        <taxon>Ecdysozoa</taxon>
        <taxon>Arthropoda</taxon>
        <taxon>Hexapoda</taxon>
        <taxon>Insecta</taxon>
        <taxon>Pterygota</taxon>
        <taxon>Neoptera</taxon>
        <taxon>Endopterygota</taxon>
        <taxon>Lepidoptera</taxon>
        <taxon>Glossata</taxon>
        <taxon>Ditrysia</taxon>
        <taxon>Tineoidea</taxon>
        <taxon>Psychidae</taxon>
        <taxon>Oiketicinae</taxon>
        <taxon>Eumeta</taxon>
    </lineage>
</organism>
<evidence type="ECO:0000313" key="2">
    <source>
        <dbReference type="Proteomes" id="UP000299102"/>
    </source>
</evidence>
<dbReference type="Proteomes" id="UP000299102">
    <property type="component" value="Unassembled WGS sequence"/>
</dbReference>
<dbReference type="AlphaFoldDB" id="A0A4C1SCZ9"/>
<protein>
    <submittedName>
        <fullName evidence="1">Uncharacterized protein</fullName>
    </submittedName>
</protein>
<keyword evidence="2" id="KW-1185">Reference proteome</keyword>
<proteinExistence type="predicted"/>
<dbReference type="EMBL" id="BGZK01000004">
    <property type="protein sequence ID" value="GBO99954.1"/>
    <property type="molecule type" value="Genomic_DNA"/>
</dbReference>
<evidence type="ECO:0000313" key="1">
    <source>
        <dbReference type="EMBL" id="GBO99954.1"/>
    </source>
</evidence>
<reference evidence="1 2" key="1">
    <citation type="journal article" date="2019" name="Commun. Biol.">
        <title>The bagworm genome reveals a unique fibroin gene that provides high tensile strength.</title>
        <authorList>
            <person name="Kono N."/>
            <person name="Nakamura H."/>
            <person name="Ohtoshi R."/>
            <person name="Tomita M."/>
            <person name="Numata K."/>
            <person name="Arakawa K."/>
        </authorList>
    </citation>
    <scope>NUCLEOTIDE SEQUENCE [LARGE SCALE GENOMIC DNA]</scope>
</reference>
<sequence length="66" mass="7909">MYANENCIRQKKNESRINEVEMRLLRSMRGVSERKVNYSSFILTKMYRQEKPAIVKMDTVEEGLCY</sequence>